<name>A0A9Q1K2S5_9CARY</name>
<dbReference type="EMBL" id="JAKOGI010000402">
    <property type="protein sequence ID" value="KAJ8435607.1"/>
    <property type="molecule type" value="Genomic_DNA"/>
</dbReference>
<comment type="caution">
    <text evidence="1">The sequence shown here is derived from an EMBL/GenBank/DDBJ whole genome shotgun (WGS) entry which is preliminary data.</text>
</comment>
<dbReference type="Proteomes" id="UP001153076">
    <property type="component" value="Unassembled WGS sequence"/>
</dbReference>
<sequence length="206" mass="24103">MKKEEGYTPTENERMDAELEDAPYDNQNFTMHRPALETQATLRKSSTNERMHAQLDAPARPVTRTISTPILHTDKWIYRDEKPLHTSVTRVVIKSDDVEESSPIRKYSLHHRNYDLKLYRQGIIVKHLQGTHVFRTKNHGWSHEWLQLTGNHNLVKLFRLVFSITFDLHGKVLRTGMEVPNPSPLLLSSEYVAEQTHPQRISLWFV</sequence>
<proteinExistence type="predicted"/>
<accession>A0A9Q1K2S5</accession>
<dbReference type="AlphaFoldDB" id="A0A9Q1K2S5"/>
<evidence type="ECO:0000313" key="2">
    <source>
        <dbReference type="Proteomes" id="UP001153076"/>
    </source>
</evidence>
<keyword evidence="2" id="KW-1185">Reference proteome</keyword>
<organism evidence="1 2">
    <name type="scientific">Carnegiea gigantea</name>
    <dbReference type="NCBI Taxonomy" id="171969"/>
    <lineage>
        <taxon>Eukaryota</taxon>
        <taxon>Viridiplantae</taxon>
        <taxon>Streptophyta</taxon>
        <taxon>Embryophyta</taxon>
        <taxon>Tracheophyta</taxon>
        <taxon>Spermatophyta</taxon>
        <taxon>Magnoliopsida</taxon>
        <taxon>eudicotyledons</taxon>
        <taxon>Gunneridae</taxon>
        <taxon>Pentapetalae</taxon>
        <taxon>Caryophyllales</taxon>
        <taxon>Cactineae</taxon>
        <taxon>Cactaceae</taxon>
        <taxon>Cactoideae</taxon>
        <taxon>Echinocereeae</taxon>
        <taxon>Carnegiea</taxon>
    </lineage>
</organism>
<protein>
    <submittedName>
        <fullName evidence="1">Uncharacterized protein</fullName>
    </submittedName>
</protein>
<evidence type="ECO:0000313" key="1">
    <source>
        <dbReference type="EMBL" id="KAJ8435607.1"/>
    </source>
</evidence>
<gene>
    <name evidence="1" type="ORF">Cgig2_016431</name>
</gene>
<reference evidence="1" key="1">
    <citation type="submission" date="2022-04" db="EMBL/GenBank/DDBJ databases">
        <title>Carnegiea gigantea Genome sequencing and assembly v2.</title>
        <authorList>
            <person name="Copetti D."/>
            <person name="Sanderson M.J."/>
            <person name="Burquez A."/>
            <person name="Wojciechowski M.F."/>
        </authorList>
    </citation>
    <scope>NUCLEOTIDE SEQUENCE</scope>
    <source>
        <strain evidence="1">SGP5-SGP5p</strain>
        <tissue evidence="1">Aerial part</tissue>
    </source>
</reference>